<name>A0A9P4V628_9PLEO</name>
<reference evidence="8" key="1">
    <citation type="journal article" date="2020" name="Stud. Mycol.">
        <title>101 Dothideomycetes genomes: a test case for predicting lifestyles and emergence of pathogens.</title>
        <authorList>
            <person name="Haridas S."/>
            <person name="Albert R."/>
            <person name="Binder M."/>
            <person name="Bloem J."/>
            <person name="Labutti K."/>
            <person name="Salamov A."/>
            <person name="Andreopoulos B."/>
            <person name="Baker S."/>
            <person name="Barry K."/>
            <person name="Bills G."/>
            <person name="Bluhm B."/>
            <person name="Cannon C."/>
            <person name="Castanera R."/>
            <person name="Culley D."/>
            <person name="Daum C."/>
            <person name="Ezra D."/>
            <person name="Gonzalez J."/>
            <person name="Henrissat B."/>
            <person name="Kuo A."/>
            <person name="Liang C."/>
            <person name="Lipzen A."/>
            <person name="Lutzoni F."/>
            <person name="Magnuson J."/>
            <person name="Mondo S."/>
            <person name="Nolan M."/>
            <person name="Ohm R."/>
            <person name="Pangilinan J."/>
            <person name="Park H.-J."/>
            <person name="Ramirez L."/>
            <person name="Alfaro M."/>
            <person name="Sun H."/>
            <person name="Tritt A."/>
            <person name="Yoshinaga Y."/>
            <person name="Zwiers L.-H."/>
            <person name="Turgeon B."/>
            <person name="Goodwin S."/>
            <person name="Spatafora J."/>
            <person name="Crous P."/>
            <person name="Grigoriev I."/>
        </authorList>
    </citation>
    <scope>NUCLEOTIDE SEQUENCE</scope>
    <source>
        <strain evidence="8">CBS 125425</strain>
    </source>
</reference>
<dbReference type="GO" id="GO:0005524">
    <property type="term" value="F:ATP binding"/>
    <property type="evidence" value="ECO:0007669"/>
    <property type="project" value="UniProtKB-KW"/>
</dbReference>
<dbReference type="PANTHER" id="PTHR45626">
    <property type="entry name" value="TRANSCRIPTION TERMINATION FACTOR 2-RELATED"/>
    <property type="match status" value="1"/>
</dbReference>
<dbReference type="GO" id="GO:0032259">
    <property type="term" value="P:methylation"/>
    <property type="evidence" value="ECO:0007669"/>
    <property type="project" value="UniProtKB-KW"/>
</dbReference>
<feature type="compositionally biased region" description="Acidic residues" evidence="6">
    <location>
        <begin position="218"/>
        <end position="249"/>
    </location>
</feature>
<dbReference type="Gene3D" id="3.40.50.150">
    <property type="entry name" value="Vaccinia Virus protein VP39"/>
    <property type="match status" value="1"/>
</dbReference>
<dbReference type="GO" id="GO:0016787">
    <property type="term" value="F:hydrolase activity"/>
    <property type="evidence" value="ECO:0007669"/>
    <property type="project" value="UniProtKB-KW"/>
</dbReference>
<evidence type="ECO:0000313" key="9">
    <source>
        <dbReference type="Proteomes" id="UP000799444"/>
    </source>
</evidence>
<comment type="caution">
    <text evidence="8">The sequence shown here is derived from an EMBL/GenBank/DDBJ whole genome shotgun (WGS) entry which is preliminary data.</text>
</comment>
<accession>A0A9P4V628</accession>
<dbReference type="Proteomes" id="UP000799444">
    <property type="component" value="Unassembled WGS sequence"/>
</dbReference>
<dbReference type="InterPro" id="IPR000330">
    <property type="entry name" value="SNF2_N"/>
</dbReference>
<dbReference type="Pfam" id="PF00176">
    <property type="entry name" value="SNF2-rel_dom"/>
    <property type="match status" value="1"/>
</dbReference>
<dbReference type="InterPro" id="IPR029063">
    <property type="entry name" value="SAM-dependent_MTases_sf"/>
</dbReference>
<dbReference type="Pfam" id="PF00145">
    <property type="entry name" value="DNA_methylase"/>
    <property type="match status" value="1"/>
</dbReference>
<dbReference type="InterPro" id="IPR001650">
    <property type="entry name" value="Helicase_C-like"/>
</dbReference>
<dbReference type="InterPro" id="IPR050628">
    <property type="entry name" value="SNF2_RAD54_helicase_TF"/>
</dbReference>
<evidence type="ECO:0000256" key="1">
    <source>
        <dbReference type="ARBA" id="ARBA00022603"/>
    </source>
</evidence>
<evidence type="ECO:0000256" key="6">
    <source>
        <dbReference type="SAM" id="MobiDB-lite"/>
    </source>
</evidence>
<keyword evidence="2" id="KW-0808">Transferase</keyword>
<dbReference type="InterPro" id="IPR001525">
    <property type="entry name" value="C5_MeTfrase"/>
</dbReference>
<protein>
    <recommendedName>
        <fullName evidence="7">Helicase ATP-binding domain-containing protein</fullName>
    </recommendedName>
</protein>
<evidence type="ECO:0000313" key="8">
    <source>
        <dbReference type="EMBL" id="KAF2739409.1"/>
    </source>
</evidence>
<dbReference type="Pfam" id="PF00271">
    <property type="entry name" value="Helicase_C"/>
    <property type="match status" value="1"/>
</dbReference>
<keyword evidence="3" id="KW-0547">Nucleotide-binding</keyword>
<keyword evidence="1" id="KW-0489">Methyltransferase</keyword>
<evidence type="ECO:0000256" key="4">
    <source>
        <dbReference type="ARBA" id="ARBA00022801"/>
    </source>
</evidence>
<proteinExistence type="predicted"/>
<dbReference type="GO" id="GO:0008094">
    <property type="term" value="F:ATP-dependent activity, acting on DNA"/>
    <property type="evidence" value="ECO:0007669"/>
    <property type="project" value="TreeGrafter"/>
</dbReference>
<dbReference type="GO" id="GO:0008168">
    <property type="term" value="F:methyltransferase activity"/>
    <property type="evidence" value="ECO:0007669"/>
    <property type="project" value="UniProtKB-KW"/>
</dbReference>
<feature type="compositionally biased region" description="Basic residues" evidence="6">
    <location>
        <begin position="1"/>
        <end position="10"/>
    </location>
</feature>
<dbReference type="InterPro" id="IPR014001">
    <property type="entry name" value="Helicase_ATP-bd"/>
</dbReference>
<evidence type="ECO:0000256" key="5">
    <source>
        <dbReference type="ARBA" id="ARBA00022840"/>
    </source>
</evidence>
<feature type="compositionally biased region" description="Basic and acidic residues" evidence="6">
    <location>
        <begin position="20"/>
        <end position="29"/>
    </location>
</feature>
<dbReference type="OrthoDB" id="423221at2759"/>
<dbReference type="InterPro" id="IPR027417">
    <property type="entry name" value="P-loop_NTPase"/>
</dbReference>
<dbReference type="GO" id="GO:0006281">
    <property type="term" value="P:DNA repair"/>
    <property type="evidence" value="ECO:0007669"/>
    <property type="project" value="TreeGrafter"/>
</dbReference>
<feature type="compositionally biased region" description="Polar residues" evidence="6">
    <location>
        <begin position="204"/>
        <end position="217"/>
    </location>
</feature>
<feature type="region of interest" description="Disordered" evidence="6">
    <location>
        <begin position="1"/>
        <end position="29"/>
    </location>
</feature>
<dbReference type="GO" id="GO:0005634">
    <property type="term" value="C:nucleus"/>
    <property type="evidence" value="ECO:0007669"/>
    <property type="project" value="TreeGrafter"/>
</dbReference>
<dbReference type="Gene3D" id="3.40.50.300">
    <property type="entry name" value="P-loop containing nucleotide triphosphate hydrolases"/>
    <property type="match status" value="2"/>
</dbReference>
<feature type="domain" description="Helicase ATP-binding" evidence="7">
    <location>
        <begin position="1297"/>
        <end position="1679"/>
    </location>
</feature>
<dbReference type="SUPFAM" id="SSF52540">
    <property type="entry name" value="P-loop containing nucleoside triphosphate hydrolases"/>
    <property type="match status" value="2"/>
</dbReference>
<keyword evidence="9" id="KW-1185">Reference proteome</keyword>
<dbReference type="SUPFAM" id="SSF53335">
    <property type="entry name" value="S-adenosyl-L-methionine-dependent methyltransferases"/>
    <property type="match status" value="1"/>
</dbReference>
<keyword evidence="5" id="KW-0067">ATP-binding</keyword>
<sequence>MLTTPRKRNRSTYELDLEEPEKNFRTRDYRSASQRLSVLDNIPDTSARLNASNQETPQRLAVRVEIPTRSQSGSTKPTVATQSDRIPAWKKLGLKLGQWDARNPFSGWNNTLSMQTTLVLPDVCGTSRSPTNCSATSDIEWNRTLVLPSVDNTRPQAVTALTSFTSPDEMASSTSRVRRSSQRVSYVEPNPIELSDEDKDEKSSVTTVSDFEASTASESDEVDDLAFSDEDTVEIEVFEDEGTDEEMEEPPARPQPPTRSKPRASTTRAAKPTKSAKTEEENEVGVNLNLGLPPISNVEDSFLDMTKIALGLGLGGAVTRLKRPLTVATMCSGTDAPLIALDLISRSLESLKGPPLSVIHRFSAEIEVVKQGFIERNFQPELLFRDVREFIPDEAETAITAFGASRRIPRDLDILIAGFVCKDLSRLNSNPKTLEDQGESGDTWLAVYSYVKKFHPSVVLVENVQSTPKNWNDVKSAWAGIGYEAEWGYFDTKNYYLPQTRNRMYMIAINAKLFGDGADEAAHLWKETMLKLQRRCSSPFEAFLTEHVPDQPVYQSRVSEVSWDLCKLSYAETRSAEGLGLKRPISQWSETGIVRPPDFANRKWYLSQSSRVWDAIDVASLLAAKDGYDALFKMAVWDVSQNVERFRRPGRTKKNFTFGVLPCITPSGCDFVSDRQTALSGSQLLLLQGMPYSKMLFGNETQKEQQDLAGNAMSSTVIGAALIAALISSRSAFRTDKGNDDHELIAQRFERRQNDFLPVGSMNTETLITPTGTDLDLSKLLSDVRESSRLCNCEGSKHVSRSLINTCKECGHTSCADCSGNPTHAYLNNPLPYARLRPIIFETRWRSSLPPRLQFSTFPDLATEVAWQPFSQYLDGVDIRAVYFSIDKFERLDNSWKICYNSKQANLELFLGSHIQWRLFLKSPDTEPANGSLRQILNQPLARCLVKDNLLDPAWEILTPDSTTLKLTVTGSGVRKQSWRNRLGLVEHRAETVPEHLAIDVHSHTTVAQQICGSYDLLPECGTASSSLYKKVGGTPLFLFLESNPLLSGATDHFVFSYDKKRVGYGRSRDILAHVERQWRPWNQQQNTSNTIEATITEKWTKSKIRLDVSDPGINARCLEAQFTTPHLNDCSRAITILDVETNASCDERASSGYSWVLEHARSLPKLDRWQPWVDQNEGQSCDCAPQFPSMRWAKGKDDVVTAYEDRRAAASFERKIKTRPAIIDIKPASRAGHFRIQIGVNIASLVHRAQGSCSAFGTCRAEWRLVTNHVAQPWDRFPQLFLQKSTNEPYLEKVFPYEDLKDEQRRSLAWMREQEAGIKHTIVEVEEEVHTGLGWRAEAQAARDVQVRGGVLADLPSFGKTVTTIALIQSEFEKMSPVHLLRANIHPLSPPHDLVDIAATLIVCPDTLAAQWKDEFRKFLGSTLSDDEILLIENHDRLLDLTIQDFQQARVVIVSWKVFSDEAYIARLAQFTAMPLPQSTTGRGFAAWLEYSITELPSRLNKLQCSSVKTFLANVDADIEDRLKEEAFHAIAPLTIQHGSAYKSYTEMQAMDRAKSLGKKRKTMSSAISQNESGSNWASCSNPVFQLFRFNRIVIDEYHYLFGDQGTSKIHKEMFTIHAAVKRLSAHKRWLLSGTPPLDGFSDVNRIAGLLGVTLGKNVLDTASEKRTMADRSPVEQFLSRTESFSYDWHKARHERAQDFLDKFVRQNEPVLKDISFVETLNPIEPSIGHRAVYLELSQHLISQRMQIKKLKGSSSDRQSRLNASLDNSATAEDALLKTALFFESKGGPPIDVLVGKRRRQVTETETEISQHLSDAEYNQRRCGGIETRYTTFKRNSTSRSAYGDSDASEKLRALIARAKPINFSLAKGASAEVKLKTVAAKLHSLVEELTHRQRSLRFIESIKQVLGYIHSASRGLMKCSSLRCSGSAARLSELFLISQCGHMACAQCLHDRADPESCVAAGCDIRVSGQDLIASSNLGSGEDENMQSGRSFGKKADAIAGLVKKLPRNDQVLLFVPNEEILHLFKDVLDYHQIDYYAQGSKRSQLAKDIGKFRNGEGKALLLDLQDESASGLNLPNANHVVFISPLLTDSQYQYESIMAQAVARSRRYGQKKRVHIYHFAAIRTMDVDILEHRHQRCEALWDSEDAVQVKESLPKKEKTKFVRNSVGNAALIPLSWLKDSEMRQRFGLDAEVSETFTSLVNFSETFTRDEE</sequence>
<evidence type="ECO:0000256" key="2">
    <source>
        <dbReference type="ARBA" id="ARBA00022679"/>
    </source>
</evidence>
<evidence type="ECO:0000256" key="3">
    <source>
        <dbReference type="ARBA" id="ARBA00022741"/>
    </source>
</evidence>
<evidence type="ECO:0000259" key="7">
    <source>
        <dbReference type="SMART" id="SM00487"/>
    </source>
</evidence>
<feature type="region of interest" description="Disordered" evidence="6">
    <location>
        <begin position="163"/>
        <end position="285"/>
    </location>
</feature>
<gene>
    <name evidence="8" type="ORF">EJ04DRAFT_559764</name>
</gene>
<dbReference type="SMART" id="SM00487">
    <property type="entry name" value="DEXDc"/>
    <property type="match status" value="1"/>
</dbReference>
<organism evidence="8 9">
    <name type="scientific">Polyplosphaeria fusca</name>
    <dbReference type="NCBI Taxonomy" id="682080"/>
    <lineage>
        <taxon>Eukaryota</taxon>
        <taxon>Fungi</taxon>
        <taxon>Dikarya</taxon>
        <taxon>Ascomycota</taxon>
        <taxon>Pezizomycotina</taxon>
        <taxon>Dothideomycetes</taxon>
        <taxon>Pleosporomycetidae</taxon>
        <taxon>Pleosporales</taxon>
        <taxon>Tetraplosphaeriaceae</taxon>
        <taxon>Polyplosphaeria</taxon>
    </lineage>
</organism>
<dbReference type="PANTHER" id="PTHR45626:SF26">
    <property type="entry name" value="FAMILY HELICASE, PUTATIVE (AFU_ORTHOLOGUE AFUA_2G09120)-RELATED"/>
    <property type="match status" value="1"/>
</dbReference>
<keyword evidence="4" id="KW-0378">Hydrolase</keyword>
<dbReference type="EMBL" id="ML996104">
    <property type="protein sequence ID" value="KAF2739409.1"/>
    <property type="molecule type" value="Genomic_DNA"/>
</dbReference>